<keyword evidence="1" id="KW-0812">Transmembrane</keyword>
<keyword evidence="1" id="KW-1133">Transmembrane helix</keyword>
<evidence type="ECO:0000313" key="2">
    <source>
        <dbReference type="EMBL" id="NNU16843.1"/>
    </source>
</evidence>
<feature type="transmembrane region" description="Helical" evidence="1">
    <location>
        <begin position="174"/>
        <end position="195"/>
    </location>
</feature>
<evidence type="ECO:0000313" key="3">
    <source>
        <dbReference type="Proteomes" id="UP000536835"/>
    </source>
</evidence>
<feature type="transmembrane region" description="Helical" evidence="1">
    <location>
        <begin position="290"/>
        <end position="309"/>
    </location>
</feature>
<dbReference type="EMBL" id="JABFCX010000003">
    <property type="protein sequence ID" value="NNU16843.1"/>
    <property type="molecule type" value="Genomic_DNA"/>
</dbReference>
<dbReference type="Proteomes" id="UP000536835">
    <property type="component" value="Unassembled WGS sequence"/>
</dbReference>
<protein>
    <recommendedName>
        <fullName evidence="4">DUF4153 domain-containing protein</fullName>
    </recommendedName>
</protein>
<dbReference type="AlphaFoldDB" id="A0A7Y3RMI8"/>
<gene>
    <name evidence="2" type="ORF">HK107_10990</name>
</gene>
<feature type="transmembrane region" description="Helical" evidence="1">
    <location>
        <begin position="30"/>
        <end position="50"/>
    </location>
</feature>
<keyword evidence="3" id="KW-1185">Reference proteome</keyword>
<evidence type="ECO:0000256" key="1">
    <source>
        <dbReference type="SAM" id="Phobius"/>
    </source>
</evidence>
<sequence>MSSPLTDRLGPLTPLAERSMRFLKAEASSAAGFSPHAAVVFVACIGVYLLKKIGFLSGWGLAPTFALAVIVGSLAFIKSSDVARPLLIVQRTIFLLFAFYAVISYPAVSDVYIYESWRSEFLHLHVRWLAPAVAVLAWFRPGFGIVPVALMAWKKHLMAAQFGFKLNATDYYPVAELALYTTLAIGFAAAGAIILKRKELPQPFKPNEGWSLGEAAFLGAFGIHIANYFYSAVAKVTLPGASLLTWVLENETHNIMMATWVIGLGPLQSFEWMGFAGHEFMARFQHGSNALVFASQVAGLFCIIRLRWAQLLTGFYDIMHLVIFVTTSILFWKWMTLNAGLVLALGWLIKRKEIPRPLVVMTMGVTLLAPTVFWVATLGWFDTAALNKATVEAITEDGRSVELPNVYFLEGSAQVSKSSIGSPFDGHFDISVFGKAKGGREQMHRAKTCDLPVAEESGLANSFTREPRLETYFKQHHAYVQTRLNKEGRFNAWVFPHHNWANPSRYRDYQTLDLRQVTAYRYIIESVCLSYDGEGGVTEDVRLRGTYVIDVD</sequence>
<feature type="transmembrane region" description="Helical" evidence="1">
    <location>
        <begin position="358"/>
        <end position="381"/>
    </location>
</feature>
<comment type="caution">
    <text evidence="2">The sequence shown here is derived from an EMBL/GenBank/DDBJ whole genome shotgun (WGS) entry which is preliminary data.</text>
</comment>
<feature type="transmembrane region" description="Helical" evidence="1">
    <location>
        <begin position="128"/>
        <end position="153"/>
    </location>
</feature>
<feature type="transmembrane region" description="Helical" evidence="1">
    <location>
        <begin position="321"/>
        <end position="346"/>
    </location>
</feature>
<keyword evidence="1" id="KW-0472">Membrane</keyword>
<proteinExistence type="predicted"/>
<reference evidence="2 3" key="1">
    <citation type="submission" date="2020-05" db="EMBL/GenBank/DDBJ databases">
        <title>Parvularcula mediterraneae sp. nov., isolated from polypropylene straw from shallow seawater of the seashore of Laganas in Zakynthos island, Greece.</title>
        <authorList>
            <person name="Szabo I."/>
            <person name="Al-Omari J."/>
            <person name="Rado J."/>
            <person name="Szerdahelyi G.S."/>
        </authorList>
    </citation>
    <scope>NUCLEOTIDE SEQUENCE [LARGE SCALE GENOMIC DNA]</scope>
    <source>
        <strain evidence="2 3">ZS-1/3</strain>
    </source>
</reference>
<name>A0A7Y3RMI8_9PROT</name>
<accession>A0A7Y3RMI8</accession>
<feature type="transmembrane region" description="Helical" evidence="1">
    <location>
        <begin position="56"/>
        <end position="76"/>
    </location>
</feature>
<feature type="transmembrane region" description="Helical" evidence="1">
    <location>
        <begin position="88"/>
        <end position="108"/>
    </location>
</feature>
<organism evidence="2 3">
    <name type="scientific">Parvularcula mediterranea</name>
    <dbReference type="NCBI Taxonomy" id="2732508"/>
    <lineage>
        <taxon>Bacteria</taxon>
        <taxon>Pseudomonadati</taxon>
        <taxon>Pseudomonadota</taxon>
        <taxon>Alphaproteobacteria</taxon>
        <taxon>Parvularculales</taxon>
        <taxon>Parvularculaceae</taxon>
        <taxon>Parvularcula</taxon>
    </lineage>
</organism>
<evidence type="ECO:0008006" key="4">
    <source>
        <dbReference type="Google" id="ProtNLM"/>
    </source>
</evidence>
<feature type="transmembrane region" description="Helical" evidence="1">
    <location>
        <begin position="215"/>
        <end position="233"/>
    </location>
</feature>
<dbReference type="RefSeq" id="WP_173199689.1">
    <property type="nucleotide sequence ID" value="NZ_JABFCX010000003.1"/>
</dbReference>